<comment type="subcellular location">
    <subcellularLocation>
        <location evidence="1">Cell envelope</location>
    </subcellularLocation>
</comment>
<dbReference type="PROSITE" id="PS51352">
    <property type="entry name" value="THIOREDOXIN_2"/>
    <property type="match status" value="1"/>
</dbReference>
<dbReference type="InterPro" id="IPR013740">
    <property type="entry name" value="Redoxin"/>
</dbReference>
<dbReference type="PROSITE" id="PS00194">
    <property type="entry name" value="THIOREDOXIN_1"/>
    <property type="match status" value="1"/>
</dbReference>
<organism evidence="8 9">
    <name type="scientific">Ilumatobacter coccineus (strain NBRC 103263 / KCTC 29153 / YM16-304)</name>
    <dbReference type="NCBI Taxonomy" id="1313172"/>
    <lineage>
        <taxon>Bacteria</taxon>
        <taxon>Bacillati</taxon>
        <taxon>Actinomycetota</taxon>
        <taxon>Acidimicrobiia</taxon>
        <taxon>Acidimicrobiales</taxon>
        <taxon>Ilumatobacteraceae</taxon>
        <taxon>Ilumatobacter</taxon>
    </lineage>
</organism>
<evidence type="ECO:0000313" key="8">
    <source>
        <dbReference type="EMBL" id="BAN04010.1"/>
    </source>
</evidence>
<feature type="domain" description="Thioredoxin" evidence="7">
    <location>
        <begin position="31"/>
        <end position="167"/>
    </location>
</feature>
<dbReference type="Proteomes" id="UP000011863">
    <property type="component" value="Chromosome"/>
</dbReference>
<dbReference type="GO" id="GO:0017004">
    <property type="term" value="P:cytochrome complex assembly"/>
    <property type="evidence" value="ECO:0007669"/>
    <property type="project" value="UniProtKB-KW"/>
</dbReference>
<evidence type="ECO:0000256" key="4">
    <source>
        <dbReference type="ARBA" id="ARBA00023157"/>
    </source>
</evidence>
<dbReference type="RefSeq" id="WP_015443257.1">
    <property type="nucleotide sequence ID" value="NC_020520.1"/>
</dbReference>
<keyword evidence="5" id="KW-0676">Redox-active center</keyword>
<accession>A0A6C7ECA4</accession>
<name>A0A6C7ECA4_ILUCY</name>
<protein>
    <submittedName>
        <fullName evidence="8">Putative thiol-disulfide oxidoreductase</fullName>
    </submittedName>
</protein>
<dbReference type="KEGG" id="aym:YM304_36960"/>
<dbReference type="AlphaFoldDB" id="A0A6C7ECA4"/>
<evidence type="ECO:0000256" key="6">
    <source>
        <dbReference type="SAM" id="SignalP"/>
    </source>
</evidence>
<dbReference type="InterPro" id="IPR036249">
    <property type="entry name" value="Thioredoxin-like_sf"/>
</dbReference>
<keyword evidence="3" id="KW-0812">Transmembrane</keyword>
<keyword evidence="9" id="KW-1185">Reference proteome</keyword>
<dbReference type="PANTHER" id="PTHR42852">
    <property type="entry name" value="THIOL:DISULFIDE INTERCHANGE PROTEIN DSBE"/>
    <property type="match status" value="1"/>
</dbReference>
<dbReference type="InterPro" id="IPR017937">
    <property type="entry name" value="Thioredoxin_CS"/>
</dbReference>
<gene>
    <name evidence="8" type="ORF">YM304_36960</name>
</gene>
<evidence type="ECO:0000259" key="7">
    <source>
        <dbReference type="PROSITE" id="PS51352"/>
    </source>
</evidence>
<dbReference type="InterPro" id="IPR050553">
    <property type="entry name" value="Thioredoxin_ResA/DsbE_sf"/>
</dbReference>
<dbReference type="Pfam" id="PF08534">
    <property type="entry name" value="Redoxin"/>
    <property type="match status" value="1"/>
</dbReference>
<dbReference type="GO" id="GO:0016491">
    <property type="term" value="F:oxidoreductase activity"/>
    <property type="evidence" value="ECO:0007669"/>
    <property type="project" value="InterPro"/>
</dbReference>
<dbReference type="CDD" id="cd02966">
    <property type="entry name" value="TlpA_like_family"/>
    <property type="match status" value="1"/>
</dbReference>
<keyword evidence="6" id="KW-0732">Signal</keyword>
<evidence type="ECO:0000256" key="3">
    <source>
        <dbReference type="ARBA" id="ARBA00022968"/>
    </source>
</evidence>
<dbReference type="EMBL" id="AP012057">
    <property type="protein sequence ID" value="BAN04010.1"/>
    <property type="molecule type" value="Genomic_DNA"/>
</dbReference>
<evidence type="ECO:0000256" key="1">
    <source>
        <dbReference type="ARBA" id="ARBA00004196"/>
    </source>
</evidence>
<dbReference type="Gene3D" id="3.40.30.10">
    <property type="entry name" value="Glutaredoxin"/>
    <property type="match status" value="1"/>
</dbReference>
<evidence type="ECO:0000313" key="9">
    <source>
        <dbReference type="Proteomes" id="UP000011863"/>
    </source>
</evidence>
<feature type="chain" id="PRO_5038371122" evidence="6">
    <location>
        <begin position="29"/>
        <end position="174"/>
    </location>
</feature>
<evidence type="ECO:0000256" key="5">
    <source>
        <dbReference type="ARBA" id="ARBA00023284"/>
    </source>
</evidence>
<dbReference type="SUPFAM" id="SSF52833">
    <property type="entry name" value="Thioredoxin-like"/>
    <property type="match status" value="1"/>
</dbReference>
<proteinExistence type="predicted"/>
<keyword evidence="3" id="KW-0735">Signal-anchor</keyword>
<sequence>MTSIFSARRRPWAALCAAALLAVSSCGGDSGADGARLPEVDLTDADGNVVPSASLVGEPLVVNFWYSTCPPCTKEMREFAAVHAERGDDVRFIGINPLDDGPSMVEFAAERGVTYELLRDELAEMQTELEITSFPVTLFVTSDGTILEQTGVIDEAGLESRIDELLDADGDASA</sequence>
<reference evidence="8 9" key="1">
    <citation type="journal article" date="2013" name="Int. J. Syst. Evol. Microbiol.">
        <title>Ilumatobacter nonamiense sp. nov. and Ilumatobacter coccineum sp. nov., isolated from seashore sand.</title>
        <authorList>
            <person name="Matsumoto A."/>
            <person name="Kasai H."/>
            <person name="Matsuo Y."/>
            <person name="Shizuri Y."/>
            <person name="Ichikawa N."/>
            <person name="Fujita N."/>
            <person name="Omura S."/>
            <person name="Takahashi Y."/>
        </authorList>
    </citation>
    <scope>NUCLEOTIDE SEQUENCE [LARGE SCALE GENOMIC DNA]</scope>
    <source>
        <strain evidence="9">NBRC 103263 / KCTC 29153 / YM16-304</strain>
    </source>
</reference>
<evidence type="ECO:0000256" key="2">
    <source>
        <dbReference type="ARBA" id="ARBA00022748"/>
    </source>
</evidence>
<keyword evidence="4" id="KW-1015">Disulfide bond</keyword>
<dbReference type="InterPro" id="IPR013766">
    <property type="entry name" value="Thioredoxin_domain"/>
</dbReference>
<dbReference type="PANTHER" id="PTHR42852:SF6">
    <property type="entry name" value="THIOL:DISULFIDE INTERCHANGE PROTEIN DSBE"/>
    <property type="match status" value="1"/>
</dbReference>
<feature type="signal peptide" evidence="6">
    <location>
        <begin position="1"/>
        <end position="28"/>
    </location>
</feature>
<keyword evidence="2" id="KW-0201">Cytochrome c-type biogenesis</keyword>
<dbReference type="GO" id="GO:0030313">
    <property type="term" value="C:cell envelope"/>
    <property type="evidence" value="ECO:0007669"/>
    <property type="project" value="UniProtKB-SubCell"/>
</dbReference>